<dbReference type="InterPro" id="IPR029021">
    <property type="entry name" value="Prot-tyrosine_phosphatase-like"/>
</dbReference>
<dbReference type="SMART" id="SM00404">
    <property type="entry name" value="PTPc_motif"/>
    <property type="match status" value="1"/>
</dbReference>
<evidence type="ECO:0000256" key="1">
    <source>
        <dbReference type="ARBA" id="ARBA00022801"/>
    </source>
</evidence>
<gene>
    <name evidence="3" type="ORF">LCGC14_1474450</name>
</gene>
<dbReference type="EMBL" id="LAZR01010408">
    <property type="protein sequence ID" value="KKM67108.1"/>
    <property type="molecule type" value="Genomic_DNA"/>
</dbReference>
<dbReference type="PROSITE" id="PS00383">
    <property type="entry name" value="TYR_PHOSPHATASE_1"/>
    <property type="match status" value="1"/>
</dbReference>
<dbReference type="PROSITE" id="PS50056">
    <property type="entry name" value="TYR_PHOSPHATASE_2"/>
    <property type="match status" value="1"/>
</dbReference>
<evidence type="ECO:0000313" key="3">
    <source>
        <dbReference type="EMBL" id="KKM67108.1"/>
    </source>
</evidence>
<comment type="caution">
    <text evidence="3">The sequence shown here is derived from an EMBL/GenBank/DDBJ whole genome shotgun (WGS) entry which is preliminary data.</text>
</comment>
<dbReference type="Pfam" id="PF22784">
    <property type="entry name" value="PTP-SAK"/>
    <property type="match status" value="1"/>
</dbReference>
<reference evidence="3" key="1">
    <citation type="journal article" date="2015" name="Nature">
        <title>Complex archaea that bridge the gap between prokaryotes and eukaryotes.</title>
        <authorList>
            <person name="Spang A."/>
            <person name="Saw J.H."/>
            <person name="Jorgensen S.L."/>
            <person name="Zaremba-Niedzwiedzka K."/>
            <person name="Martijn J."/>
            <person name="Lind A.E."/>
            <person name="van Eijk R."/>
            <person name="Schleper C."/>
            <person name="Guy L."/>
            <person name="Ettema T.J."/>
        </authorList>
    </citation>
    <scope>NUCLEOTIDE SEQUENCE</scope>
</reference>
<sequence length="171" mass="18516">MTAHPITYLPLPNGAQFIFTPCPGTKESSLEAAVNTLATAGAKAVITVLPDEEIQTLDVSDLGKQIIHSGMQWFQLPIEDDQSPGSLFLSTFSAVKNELVTLLKNKSTIAIHCRGGSGRTGLLAAILLLELGVDWRSTKSLVQSARPNALTLDTHTHFLETHYAIRTNHDN</sequence>
<dbReference type="AlphaFoldDB" id="A0A0F9JC19"/>
<dbReference type="SUPFAM" id="SSF52799">
    <property type="entry name" value="(Phosphotyrosine protein) phosphatases II"/>
    <property type="match status" value="1"/>
</dbReference>
<accession>A0A0F9JC19</accession>
<organism evidence="3">
    <name type="scientific">marine sediment metagenome</name>
    <dbReference type="NCBI Taxonomy" id="412755"/>
    <lineage>
        <taxon>unclassified sequences</taxon>
        <taxon>metagenomes</taxon>
        <taxon>ecological metagenomes</taxon>
    </lineage>
</organism>
<dbReference type="InterPro" id="IPR000387">
    <property type="entry name" value="Tyr_Pase_dom"/>
</dbReference>
<dbReference type="InterPro" id="IPR003595">
    <property type="entry name" value="Tyr_Pase_cat"/>
</dbReference>
<keyword evidence="1" id="KW-0378">Hydrolase</keyword>
<dbReference type="InterPro" id="IPR057023">
    <property type="entry name" value="PTP-SAK"/>
</dbReference>
<evidence type="ECO:0000259" key="2">
    <source>
        <dbReference type="PROSITE" id="PS50056"/>
    </source>
</evidence>
<dbReference type="GO" id="GO:0016791">
    <property type="term" value="F:phosphatase activity"/>
    <property type="evidence" value="ECO:0007669"/>
    <property type="project" value="UniProtKB-ARBA"/>
</dbReference>
<dbReference type="Gene3D" id="3.90.190.10">
    <property type="entry name" value="Protein tyrosine phosphatase superfamily"/>
    <property type="match status" value="1"/>
</dbReference>
<dbReference type="InterPro" id="IPR016130">
    <property type="entry name" value="Tyr_Pase_AS"/>
</dbReference>
<proteinExistence type="predicted"/>
<protein>
    <recommendedName>
        <fullName evidence="2">Tyrosine specific protein phosphatases domain-containing protein</fullName>
    </recommendedName>
</protein>
<feature type="domain" description="Tyrosine specific protein phosphatases" evidence="2">
    <location>
        <begin position="86"/>
        <end position="157"/>
    </location>
</feature>
<name>A0A0F9JC19_9ZZZZ</name>